<dbReference type="AlphaFoldDB" id="A0A9P3M1F0"/>
<keyword evidence="3" id="KW-1185">Reference proteome</keyword>
<gene>
    <name evidence="2" type="ORF">EMPS_10531</name>
</gene>
<accession>A0A9P3M1F0</accession>
<feature type="compositionally biased region" description="Low complexity" evidence="1">
    <location>
        <begin position="133"/>
        <end position="148"/>
    </location>
</feature>
<name>A0A9P3M1F0_9FUNG</name>
<dbReference type="Proteomes" id="UP000827284">
    <property type="component" value="Unassembled WGS sequence"/>
</dbReference>
<evidence type="ECO:0000256" key="1">
    <source>
        <dbReference type="SAM" id="MobiDB-lite"/>
    </source>
</evidence>
<proteinExistence type="predicted"/>
<feature type="compositionally biased region" description="Low complexity" evidence="1">
    <location>
        <begin position="379"/>
        <end position="391"/>
    </location>
</feature>
<feature type="compositionally biased region" description="Low complexity" evidence="1">
    <location>
        <begin position="49"/>
        <end position="73"/>
    </location>
</feature>
<reference evidence="2" key="2">
    <citation type="journal article" date="2022" name="Microbiol. Resour. Announc.">
        <title>Whole-Genome Sequence of Entomortierella parvispora E1425, a Mucoromycotan Fungus Associated with Burkholderiaceae-Related Endosymbiotic Bacteria.</title>
        <authorList>
            <person name="Herlambang A."/>
            <person name="Guo Y."/>
            <person name="Takashima Y."/>
            <person name="Narisawa K."/>
            <person name="Ohta H."/>
            <person name="Nishizawa T."/>
        </authorList>
    </citation>
    <scope>NUCLEOTIDE SEQUENCE</scope>
    <source>
        <strain evidence="2">E1425</strain>
    </source>
</reference>
<feature type="compositionally biased region" description="Polar residues" evidence="1">
    <location>
        <begin position="365"/>
        <end position="378"/>
    </location>
</feature>
<protein>
    <submittedName>
        <fullName evidence="2">Uncharacterized protein</fullName>
    </submittedName>
</protein>
<dbReference type="EMBL" id="BQFW01000014">
    <property type="protein sequence ID" value="GJJ78172.1"/>
    <property type="molecule type" value="Genomic_DNA"/>
</dbReference>
<feature type="compositionally biased region" description="Basic and acidic residues" evidence="1">
    <location>
        <begin position="439"/>
        <end position="453"/>
    </location>
</feature>
<evidence type="ECO:0000313" key="2">
    <source>
        <dbReference type="EMBL" id="GJJ78172.1"/>
    </source>
</evidence>
<feature type="compositionally biased region" description="Basic and acidic residues" evidence="1">
    <location>
        <begin position="462"/>
        <end position="473"/>
    </location>
</feature>
<reference evidence="2" key="1">
    <citation type="submission" date="2021-11" db="EMBL/GenBank/DDBJ databases">
        <authorList>
            <person name="Herlambang A."/>
            <person name="Guo Y."/>
            <person name="Takashima Y."/>
            <person name="Nishizawa T."/>
        </authorList>
    </citation>
    <scope>NUCLEOTIDE SEQUENCE</scope>
    <source>
        <strain evidence="2">E1425</strain>
    </source>
</reference>
<feature type="compositionally biased region" description="Polar residues" evidence="1">
    <location>
        <begin position="217"/>
        <end position="234"/>
    </location>
</feature>
<feature type="region of interest" description="Disordered" evidence="1">
    <location>
        <begin position="29"/>
        <end position="90"/>
    </location>
</feature>
<organism evidence="2 3">
    <name type="scientific">Entomortierella parvispora</name>
    <dbReference type="NCBI Taxonomy" id="205924"/>
    <lineage>
        <taxon>Eukaryota</taxon>
        <taxon>Fungi</taxon>
        <taxon>Fungi incertae sedis</taxon>
        <taxon>Mucoromycota</taxon>
        <taxon>Mortierellomycotina</taxon>
        <taxon>Mortierellomycetes</taxon>
        <taxon>Mortierellales</taxon>
        <taxon>Mortierellaceae</taxon>
        <taxon>Entomortierella</taxon>
    </lineage>
</organism>
<feature type="compositionally biased region" description="Low complexity" evidence="1">
    <location>
        <begin position="423"/>
        <end position="438"/>
    </location>
</feature>
<dbReference type="OrthoDB" id="2417920at2759"/>
<feature type="compositionally biased region" description="Basic and acidic residues" evidence="1">
    <location>
        <begin position="480"/>
        <end position="492"/>
    </location>
</feature>
<feature type="compositionally biased region" description="Low complexity" evidence="1">
    <location>
        <begin position="201"/>
        <end position="210"/>
    </location>
</feature>
<feature type="region of interest" description="Disordered" evidence="1">
    <location>
        <begin position="288"/>
        <end position="318"/>
    </location>
</feature>
<sequence length="533" mass="57468">MVSFSLVHLRVLRSRLQLLTVSAQVSSPHSCPRIHRLSSDGRSSTLSPSFCRRLSSSARASQGSSPSSPETSAPVPPLEGTRRIAGPAVEARRIARTTYGGRVETPKISKYRVDCNSPKVIKRKKKPAAVQEAGNPPGSAPDSASASGPEDEPAPAVKPTRNPSKTEILRAREIKAAEKAAEKAAKAAAKAAEKEAEKAAEMAAEMMAAAESRKSLTRTPSKATETLTKKSTMRLSGPHPSGMQSSAPSTPPAATVRKNSLAGLPRPPSFTEPPAEIGLDALMATLTNVPKESAPTTASRVFEREKANWPSQPPPKVGRTVYRTILDWSIHPTVQPGDFGSEQLTSPSSSSFRSLETPRRKPSLAVSSFVQSITNTEISPTKNTSSTTPTKADSGFTAAGTRSTRRIGFGALDEAEELERKGSTNSKSNSGRSNSRSSPKFDSKFDSKFDVRPNSRCNSNIDRPRSQEPRDLPRATNSKRHQETEHEVDSPKLESAASKRTTRPRRVGFDSLEEDSKAPPKSTIRKSNNRFLF</sequence>
<comment type="caution">
    <text evidence="2">The sequence shown here is derived from an EMBL/GenBank/DDBJ whole genome shotgun (WGS) entry which is preliminary data.</text>
</comment>
<feature type="compositionally biased region" description="Basic and acidic residues" evidence="1">
    <location>
        <begin position="167"/>
        <end position="200"/>
    </location>
</feature>
<feature type="compositionally biased region" description="Basic residues" evidence="1">
    <location>
        <begin position="523"/>
        <end position="533"/>
    </location>
</feature>
<feature type="compositionally biased region" description="Polar residues" evidence="1">
    <location>
        <begin position="288"/>
        <end position="299"/>
    </location>
</feature>
<evidence type="ECO:0000313" key="3">
    <source>
        <dbReference type="Proteomes" id="UP000827284"/>
    </source>
</evidence>
<feature type="region of interest" description="Disordered" evidence="1">
    <location>
        <begin position="119"/>
        <end position="276"/>
    </location>
</feature>
<feature type="region of interest" description="Disordered" evidence="1">
    <location>
        <begin position="332"/>
        <end position="533"/>
    </location>
</feature>